<feature type="domain" description="SDE2-like" evidence="11">
    <location>
        <begin position="192"/>
        <end position="253"/>
    </location>
</feature>
<dbReference type="GO" id="GO:0005737">
    <property type="term" value="C:cytoplasm"/>
    <property type="evidence" value="ECO:0007669"/>
    <property type="project" value="UniProtKB-SubCell"/>
</dbReference>
<feature type="region of interest" description="Disordered" evidence="9">
    <location>
        <begin position="299"/>
        <end position="477"/>
    </location>
</feature>
<keyword evidence="6" id="KW-0508">mRNA splicing</keyword>
<dbReference type="RefSeq" id="XP_013438435.1">
    <property type="nucleotide sequence ID" value="XM_013582981.1"/>
</dbReference>
<dbReference type="InterPro" id="IPR025086">
    <property type="entry name" value="SDE2/SF3A3_SAP"/>
</dbReference>
<dbReference type="InterPro" id="IPR051421">
    <property type="entry name" value="RNA_Proc_DNA_Dmg_Regulator"/>
</dbReference>
<dbReference type="GeneID" id="25478317"/>
<evidence type="ECO:0000256" key="7">
    <source>
        <dbReference type="ARBA" id="ARBA00023242"/>
    </source>
</evidence>
<dbReference type="PANTHER" id="PTHR12786">
    <property type="entry name" value="SPLICING FACTOR SF3A-RELATED"/>
    <property type="match status" value="1"/>
</dbReference>
<evidence type="ECO:0000256" key="4">
    <source>
        <dbReference type="ARBA" id="ARBA00022490"/>
    </source>
</evidence>
<dbReference type="AlphaFoldDB" id="U6N3T3"/>
<evidence type="ECO:0000256" key="6">
    <source>
        <dbReference type="ARBA" id="ARBA00023187"/>
    </source>
</evidence>
<sequence>MASLAVLRPDAAPFGAESPSSILKVQPNQTTSLHSVAVASNGRRSVTFLVNLPWGSTSVVSLPLEDLPLLTDEEAKCVCCTSPETASAGRLASSPVTEGSATGLFVPGYFIFSLAAARAGFPAEVAAAKLRVVLQQREVHPNTCLPLEKVVGTEAAYRIAADWGGQERSEAKSETEHGSPLCSLWLLLRLPGGKGGFGALLKKHRKKKRANFSIDACRDLTGRRIRQAQVVTRIKEWMEKKRKEDALVAALTHGAPENKEPETKPAVSVDPAFISEQLAQVSEMPSVVAQGLKQQTALRRQMEAEQRNRAATSQNHAVFSQLRDAVELDSEDDQWSDTDSDGEPSELDSSETGKGGSSPHSSSIDADSASGPATATNNPLNERAAATSSGRAFPNTSGTARYQSGFGGSIREKSGISLSPKPDAQATALMQQLEQMRLKNSAAQEEERRRRAEAEAEAARAAAAAERAAQEEESRRKAEAEAEAARIAAAAERVVREAQQLDVSRFSTAEELLKAVDADVVKEKLRQLGWKCGGRPEERAARLLKLKTVDLANVPKALLARPPARMA</sequence>
<evidence type="ECO:0000256" key="3">
    <source>
        <dbReference type="ARBA" id="ARBA00008726"/>
    </source>
</evidence>
<keyword evidence="8" id="KW-0131">Cell cycle</keyword>
<comment type="similarity">
    <text evidence="3">Belongs to the SDE2 family.</text>
</comment>
<feature type="compositionally biased region" description="Low complexity" evidence="9">
    <location>
        <begin position="357"/>
        <end position="373"/>
    </location>
</feature>
<feature type="compositionally biased region" description="Basic and acidic residues" evidence="9">
    <location>
        <begin position="445"/>
        <end position="458"/>
    </location>
</feature>
<evidence type="ECO:0000256" key="5">
    <source>
        <dbReference type="ARBA" id="ARBA00022664"/>
    </source>
</evidence>
<dbReference type="PANTHER" id="PTHR12786:SF1">
    <property type="entry name" value="SPLICING REGULATOR SDE2"/>
    <property type="match status" value="1"/>
</dbReference>
<protein>
    <submittedName>
        <fullName evidence="12">Uncharacterized protein</fullName>
    </submittedName>
</protein>
<keyword evidence="13" id="KW-1185">Reference proteome</keyword>
<dbReference type="Pfam" id="PF22782">
    <property type="entry name" value="SDE2"/>
    <property type="match status" value="1"/>
</dbReference>
<gene>
    <name evidence="12" type="ORF">ENH_00081880</name>
</gene>
<keyword evidence="4" id="KW-0963">Cytoplasm</keyword>
<evidence type="ECO:0000313" key="13">
    <source>
        <dbReference type="Proteomes" id="UP000030754"/>
    </source>
</evidence>
<dbReference type="VEuPathDB" id="ToxoDB:ENH_00081880"/>
<reference evidence="12" key="2">
    <citation type="submission" date="2013-10" db="EMBL/GenBank/DDBJ databases">
        <authorList>
            <person name="Aslett M."/>
        </authorList>
    </citation>
    <scope>NUCLEOTIDE SEQUENCE [LARGE SCALE GENOMIC DNA]</scope>
    <source>
        <strain evidence="12">Houghton</strain>
    </source>
</reference>
<accession>U6N3T3</accession>
<name>U6N3T3_9EIME</name>
<dbReference type="Proteomes" id="UP000030754">
    <property type="component" value="Unassembled WGS sequence"/>
</dbReference>
<evidence type="ECO:0000256" key="1">
    <source>
        <dbReference type="ARBA" id="ARBA00004123"/>
    </source>
</evidence>
<dbReference type="InterPro" id="IPR053822">
    <property type="entry name" value="SDE2-like_dom"/>
</dbReference>
<keyword evidence="7" id="KW-0539">Nucleus</keyword>
<feature type="compositionally biased region" description="Polar residues" evidence="9">
    <location>
        <begin position="374"/>
        <end position="402"/>
    </location>
</feature>
<feature type="compositionally biased region" description="Basic and acidic residues" evidence="9">
    <location>
        <begin position="468"/>
        <end position="477"/>
    </location>
</feature>
<dbReference type="Pfam" id="PF13297">
    <property type="entry name" value="SDE2_2C"/>
    <property type="match status" value="1"/>
</dbReference>
<evidence type="ECO:0000313" key="12">
    <source>
        <dbReference type="EMBL" id="CDJ69969.1"/>
    </source>
</evidence>
<dbReference type="GO" id="GO:0008380">
    <property type="term" value="P:RNA splicing"/>
    <property type="evidence" value="ECO:0007669"/>
    <property type="project" value="UniProtKB-KW"/>
</dbReference>
<feature type="compositionally biased region" description="Acidic residues" evidence="9">
    <location>
        <begin position="327"/>
        <end position="349"/>
    </location>
</feature>
<evidence type="ECO:0000259" key="11">
    <source>
        <dbReference type="Pfam" id="PF22782"/>
    </source>
</evidence>
<evidence type="ECO:0000256" key="9">
    <source>
        <dbReference type="SAM" id="MobiDB-lite"/>
    </source>
</evidence>
<dbReference type="GO" id="GO:0006397">
    <property type="term" value="P:mRNA processing"/>
    <property type="evidence" value="ECO:0007669"/>
    <property type="project" value="UniProtKB-KW"/>
</dbReference>
<keyword evidence="5" id="KW-0507">mRNA processing</keyword>
<reference evidence="12" key="1">
    <citation type="submission" date="2013-10" db="EMBL/GenBank/DDBJ databases">
        <title>Genomic analysis of the causative agents of coccidiosis in chickens.</title>
        <authorList>
            <person name="Reid A.J."/>
            <person name="Blake D."/>
            <person name="Billington K."/>
            <person name="Browne H."/>
            <person name="Dunn M."/>
            <person name="Hung S."/>
            <person name="Kawahara F."/>
            <person name="Miranda-Saavedra D."/>
            <person name="Mourier T."/>
            <person name="Nagra H."/>
            <person name="Otto T.D."/>
            <person name="Rawlings N."/>
            <person name="Sanchez A."/>
            <person name="Sanders M."/>
            <person name="Subramaniam C."/>
            <person name="Tay Y."/>
            <person name="Dear P."/>
            <person name="Doerig C."/>
            <person name="Gruber A."/>
            <person name="Parkinson J."/>
            <person name="Shirley M."/>
            <person name="Wan K.L."/>
            <person name="Berriman M."/>
            <person name="Tomley F."/>
            <person name="Pain A."/>
        </authorList>
    </citation>
    <scope>NUCLEOTIDE SEQUENCE [LARGE SCALE GENOMIC DNA]</scope>
    <source>
        <strain evidence="12">Houghton</strain>
    </source>
</reference>
<dbReference type="OrthoDB" id="547031at2759"/>
<evidence type="ECO:0000259" key="10">
    <source>
        <dbReference type="Pfam" id="PF13297"/>
    </source>
</evidence>
<comment type="subcellular location">
    <subcellularLocation>
        <location evidence="2">Cytoplasm</location>
    </subcellularLocation>
    <subcellularLocation>
        <location evidence="1">Nucleus</location>
    </subcellularLocation>
</comment>
<evidence type="ECO:0000256" key="2">
    <source>
        <dbReference type="ARBA" id="ARBA00004496"/>
    </source>
</evidence>
<feature type="domain" description="SDE2/SF3A3 SAP" evidence="10">
    <location>
        <begin position="492"/>
        <end position="560"/>
    </location>
</feature>
<proteinExistence type="inferred from homology"/>
<feature type="compositionally biased region" description="Polar residues" evidence="9">
    <location>
        <begin position="309"/>
        <end position="318"/>
    </location>
</feature>
<organism evidence="12 13">
    <name type="scientific">Eimeria necatrix</name>
    <dbReference type="NCBI Taxonomy" id="51315"/>
    <lineage>
        <taxon>Eukaryota</taxon>
        <taxon>Sar</taxon>
        <taxon>Alveolata</taxon>
        <taxon>Apicomplexa</taxon>
        <taxon>Conoidasida</taxon>
        <taxon>Coccidia</taxon>
        <taxon>Eucoccidiorida</taxon>
        <taxon>Eimeriorina</taxon>
        <taxon>Eimeriidae</taxon>
        <taxon>Eimeria</taxon>
    </lineage>
</organism>
<dbReference type="GO" id="GO:0005634">
    <property type="term" value="C:nucleus"/>
    <property type="evidence" value="ECO:0007669"/>
    <property type="project" value="UniProtKB-SubCell"/>
</dbReference>
<evidence type="ECO:0000256" key="8">
    <source>
        <dbReference type="ARBA" id="ARBA00023306"/>
    </source>
</evidence>
<dbReference type="EMBL" id="HG725847">
    <property type="protein sequence ID" value="CDJ69969.1"/>
    <property type="molecule type" value="Genomic_DNA"/>
</dbReference>